<dbReference type="InterPro" id="IPR015943">
    <property type="entry name" value="WD40/YVTN_repeat-like_dom_sf"/>
</dbReference>
<dbReference type="SUPFAM" id="SSF46689">
    <property type="entry name" value="Homeodomain-like"/>
    <property type="match status" value="1"/>
</dbReference>
<reference evidence="9" key="1">
    <citation type="submission" date="2019-03" db="EMBL/GenBank/DDBJ databases">
        <title>Single cell metagenomics reveals metabolic interactions within the superorganism composed of flagellate Streblomastix strix and complex community of Bacteroidetes bacteria on its surface.</title>
        <authorList>
            <person name="Treitli S.C."/>
            <person name="Kolisko M."/>
            <person name="Husnik F."/>
            <person name="Keeling P."/>
            <person name="Hampl V."/>
        </authorList>
    </citation>
    <scope>NUCLEOTIDE SEQUENCE</scope>
    <source>
        <strain evidence="9">STM</strain>
    </source>
</reference>
<evidence type="ECO:0000256" key="1">
    <source>
        <dbReference type="ARBA" id="ARBA00022553"/>
    </source>
</evidence>
<organism evidence="9">
    <name type="scientific">termite gut metagenome</name>
    <dbReference type="NCBI Taxonomy" id="433724"/>
    <lineage>
        <taxon>unclassified sequences</taxon>
        <taxon>metagenomes</taxon>
        <taxon>organismal metagenomes</taxon>
    </lineage>
</organism>
<dbReference type="Gene3D" id="2.60.40.10">
    <property type="entry name" value="Immunoglobulins"/>
    <property type="match status" value="1"/>
</dbReference>
<dbReference type="GO" id="GO:0043565">
    <property type="term" value="F:sequence-specific DNA binding"/>
    <property type="evidence" value="ECO:0007669"/>
    <property type="project" value="InterPro"/>
</dbReference>
<dbReference type="Pfam" id="PF00072">
    <property type="entry name" value="Response_reg"/>
    <property type="match status" value="1"/>
</dbReference>
<dbReference type="SUPFAM" id="SSF55874">
    <property type="entry name" value="ATPase domain of HSP90 chaperone/DNA topoisomerase II/histidine kinase"/>
    <property type="match status" value="1"/>
</dbReference>
<dbReference type="InterPro" id="IPR009057">
    <property type="entry name" value="Homeodomain-like_sf"/>
</dbReference>
<feature type="domain" description="Response regulatory" evidence="8">
    <location>
        <begin position="1084"/>
        <end position="1199"/>
    </location>
</feature>
<dbReference type="Gene3D" id="2.130.10.10">
    <property type="entry name" value="YVTN repeat-like/Quinoprotein amine dehydrogenase"/>
    <property type="match status" value="2"/>
</dbReference>
<dbReference type="CDD" id="cd00082">
    <property type="entry name" value="HisKA"/>
    <property type="match status" value="1"/>
</dbReference>
<evidence type="ECO:0000256" key="5">
    <source>
        <dbReference type="SAM" id="Phobius"/>
    </source>
</evidence>
<keyword evidence="9" id="KW-0808">Transferase</keyword>
<dbReference type="InterPro" id="IPR011006">
    <property type="entry name" value="CheY-like_superfamily"/>
</dbReference>
<dbReference type="Gene3D" id="1.10.10.60">
    <property type="entry name" value="Homeodomain-like"/>
    <property type="match status" value="2"/>
</dbReference>
<dbReference type="InterPro" id="IPR003594">
    <property type="entry name" value="HATPase_dom"/>
</dbReference>
<dbReference type="InterPro" id="IPR005467">
    <property type="entry name" value="His_kinase_dom"/>
</dbReference>
<gene>
    <name evidence="9" type="ORF">EZS27_001102</name>
</gene>
<dbReference type="PROSITE" id="PS00041">
    <property type="entry name" value="HTH_ARAC_FAMILY_1"/>
    <property type="match status" value="1"/>
</dbReference>
<dbReference type="SMART" id="SM00387">
    <property type="entry name" value="HATPase_c"/>
    <property type="match status" value="1"/>
</dbReference>
<dbReference type="GO" id="GO:0003700">
    <property type="term" value="F:DNA-binding transcription factor activity"/>
    <property type="evidence" value="ECO:0007669"/>
    <property type="project" value="InterPro"/>
</dbReference>
<dbReference type="SUPFAM" id="SSF52172">
    <property type="entry name" value="CheY-like"/>
    <property type="match status" value="1"/>
</dbReference>
<dbReference type="PANTHER" id="PTHR43547:SF2">
    <property type="entry name" value="HYBRID SIGNAL TRANSDUCTION HISTIDINE KINASE C"/>
    <property type="match status" value="1"/>
</dbReference>
<evidence type="ECO:0000256" key="3">
    <source>
        <dbReference type="ARBA" id="ARBA00023125"/>
    </source>
</evidence>
<keyword evidence="9" id="KW-0418">Kinase</keyword>
<dbReference type="Pfam" id="PF07495">
    <property type="entry name" value="Y_Y_Y"/>
    <property type="match status" value="1"/>
</dbReference>
<dbReference type="InterPro" id="IPR011047">
    <property type="entry name" value="Quinoprotein_ADH-like_sf"/>
</dbReference>
<dbReference type="PROSITE" id="PS50110">
    <property type="entry name" value="RESPONSE_REGULATORY"/>
    <property type="match status" value="1"/>
</dbReference>
<keyword evidence="5" id="KW-1133">Transmembrane helix</keyword>
<dbReference type="FunFam" id="2.60.40.10:FF:000791">
    <property type="entry name" value="Two-component system sensor histidine kinase/response regulator"/>
    <property type="match status" value="1"/>
</dbReference>
<protein>
    <submittedName>
        <fullName evidence="9">Sensor histidine kinase TodS</fullName>
        <ecNumber evidence="9">2.7.13.3</ecNumber>
    </submittedName>
</protein>
<dbReference type="GO" id="GO:0000155">
    <property type="term" value="F:phosphorelay sensor kinase activity"/>
    <property type="evidence" value="ECO:0007669"/>
    <property type="project" value="InterPro"/>
</dbReference>
<dbReference type="InterPro" id="IPR018060">
    <property type="entry name" value="HTH_AraC"/>
</dbReference>
<evidence type="ECO:0000256" key="4">
    <source>
        <dbReference type="ARBA" id="ARBA00023163"/>
    </source>
</evidence>
<dbReference type="EMBL" id="SNRY01000012">
    <property type="protein sequence ID" value="KAA6351579.1"/>
    <property type="molecule type" value="Genomic_DNA"/>
</dbReference>
<dbReference type="Pfam" id="PF00512">
    <property type="entry name" value="HisKA"/>
    <property type="match status" value="1"/>
</dbReference>
<dbReference type="Gene3D" id="3.40.50.2300">
    <property type="match status" value="1"/>
</dbReference>
<accession>A0A5J4SZH5</accession>
<dbReference type="InterPro" id="IPR001789">
    <property type="entry name" value="Sig_transdc_resp-reg_receiver"/>
</dbReference>
<dbReference type="FunFam" id="2.130.10.10:FF:000895">
    <property type="entry name" value="Two-component system sensor histidine kinase/response regulator"/>
    <property type="match status" value="1"/>
</dbReference>
<dbReference type="Pfam" id="PF02518">
    <property type="entry name" value="HATPase_c"/>
    <property type="match status" value="1"/>
</dbReference>
<keyword evidence="5" id="KW-0812">Transmembrane</keyword>
<dbReference type="InterPro" id="IPR036890">
    <property type="entry name" value="HATPase_C_sf"/>
</dbReference>
<dbReference type="InterPro" id="IPR003661">
    <property type="entry name" value="HisK_dim/P_dom"/>
</dbReference>
<dbReference type="PROSITE" id="PS50109">
    <property type="entry name" value="HIS_KIN"/>
    <property type="match status" value="1"/>
</dbReference>
<dbReference type="Pfam" id="PF07494">
    <property type="entry name" value="Reg_prop"/>
    <property type="match status" value="5"/>
</dbReference>
<dbReference type="CDD" id="cd17574">
    <property type="entry name" value="REC_OmpR"/>
    <property type="match status" value="1"/>
</dbReference>
<dbReference type="InterPro" id="IPR013783">
    <property type="entry name" value="Ig-like_fold"/>
</dbReference>
<comment type="caution">
    <text evidence="9">The sequence shown here is derived from an EMBL/GenBank/DDBJ whole genome shotgun (WGS) entry which is preliminary data.</text>
</comment>
<dbReference type="SMART" id="SM00388">
    <property type="entry name" value="HisKA"/>
    <property type="match status" value="1"/>
</dbReference>
<dbReference type="InterPro" id="IPR011123">
    <property type="entry name" value="Y_Y_Y"/>
</dbReference>
<dbReference type="InterPro" id="IPR036097">
    <property type="entry name" value="HisK_dim/P_sf"/>
</dbReference>
<dbReference type="InterPro" id="IPR018062">
    <property type="entry name" value="HTH_AraC-typ_CS"/>
</dbReference>
<dbReference type="FunFam" id="2.130.10.10:FF:000891">
    <property type="entry name" value="Two-component system sensor histidine kinase/response regulator, hybrid (One-component system)"/>
    <property type="match status" value="1"/>
</dbReference>
<dbReference type="Gene3D" id="1.10.287.130">
    <property type="match status" value="1"/>
</dbReference>
<dbReference type="PANTHER" id="PTHR43547">
    <property type="entry name" value="TWO-COMPONENT HISTIDINE KINASE"/>
    <property type="match status" value="1"/>
</dbReference>
<dbReference type="InterPro" id="IPR011110">
    <property type="entry name" value="Reg_prop"/>
</dbReference>
<evidence type="ECO:0000259" key="8">
    <source>
        <dbReference type="PROSITE" id="PS50110"/>
    </source>
</evidence>
<feature type="domain" description="Histidine kinase" evidence="7">
    <location>
        <begin position="836"/>
        <end position="1049"/>
    </location>
</feature>
<keyword evidence="5" id="KW-0472">Membrane</keyword>
<keyword evidence="3" id="KW-0238">DNA-binding</keyword>
<keyword evidence="1" id="KW-0597">Phosphoprotein</keyword>
<evidence type="ECO:0000256" key="2">
    <source>
        <dbReference type="ARBA" id="ARBA00023015"/>
    </source>
</evidence>
<dbReference type="SUPFAM" id="SSF63829">
    <property type="entry name" value="Calcium-dependent phosphotriesterase"/>
    <property type="match status" value="2"/>
</dbReference>
<dbReference type="Pfam" id="PF12833">
    <property type="entry name" value="HTH_18"/>
    <property type="match status" value="1"/>
</dbReference>
<dbReference type="SUPFAM" id="SSF50998">
    <property type="entry name" value="Quinoprotein alcohol dehydrogenase-like"/>
    <property type="match status" value="1"/>
</dbReference>
<evidence type="ECO:0000259" key="6">
    <source>
        <dbReference type="PROSITE" id="PS01124"/>
    </source>
</evidence>
<keyword evidence="2" id="KW-0805">Transcription regulation</keyword>
<dbReference type="SMART" id="SM00342">
    <property type="entry name" value="HTH_ARAC"/>
    <property type="match status" value="1"/>
</dbReference>
<dbReference type="Gene3D" id="3.30.565.10">
    <property type="entry name" value="Histidine kinase-like ATPase, C-terminal domain"/>
    <property type="match status" value="1"/>
</dbReference>
<evidence type="ECO:0000259" key="7">
    <source>
        <dbReference type="PROSITE" id="PS50109"/>
    </source>
</evidence>
<keyword evidence="4" id="KW-0804">Transcription</keyword>
<dbReference type="SUPFAM" id="SSF47384">
    <property type="entry name" value="Homodimeric domain of signal transducing histidine kinase"/>
    <property type="match status" value="1"/>
</dbReference>
<proteinExistence type="predicted"/>
<evidence type="ECO:0000313" key="9">
    <source>
        <dbReference type="EMBL" id="KAA6351579.1"/>
    </source>
</evidence>
<sequence length="1329" mass="151842">MKSHYILLLIALLFSGSIPGRSNPDKKKYYFRSLDISNGLSQNTVHAILQDKQGFMWFGTKDGLNRYDGLSIQTFMKENGRLGNNFITALHEDSSGIIWIGTDAGIYTYSPLTESIDHFTVKSNRGTIIDRSVTTINSDNNGDTWISVDEQGLFCFHPKTGRLDNLFFRDQQSIIQNITRFLLDTNGQNWVALYADNLYYTLDQFKTLIPFTTVGGDQPFKNDIINKIIKGDHNRLYVGSAKGGLREINLTKKKVRDILITDERGNNVYVREVVFYTDDELWIGTELGVFIYNIQTGGIIHQRSIAGDPYSLNDNAIYSLCKDREGGMWIGSFFGGVNYYPKQHAYFEKIYPHKGLEDMGKRVRELCADSEGALWIGTEDKGLFHYNLETGELIPFNHAAIYHNIHGLNTDGKYLWVGTFSGGLNRIDLKTKAVRSYQKEEKPNTLDANDVFAICHTTTDELWLGTTSGLLHYNYSSDNFTRIPELNGVFIYDIKEDSQGNIWLATYVNGVYKLNIQNRKWEHFIHDPNKESSLSYNKVLSIFEDSHQQLWFTTQGGGFCRFEPSTKIFVRYDFSIGLPSNVVYQIVEDNSGFFWITTNKGLVRFNPQANYIKIYTVADGLLSNQFNYRSGYKDKKGKIYLGSINGLITFDPSTFTDSYFIPPVVITDFSVFNKKVTVGAKGSPLKHSITLSDAIELTTKQNSFSLSVAALSYQAPEMNKLLYTLEGFDQEWYTTGKGSITYNNLPYGTYTFKVKGSNSDGVWNDTIRTLYIHILPPFYLSIGAYIVYAFLIIALISYLFIYFKRRTAQKHQRKMEKFEREKERELYQSKIEFFTNVTHEIRTPLTLIKSPLENLLKEKHVEESTREDLLIMDKNADRLLNLTNQLLDFRKTESDGFKLAFMESDIIDLVQNVFIRFTPLAKRNGLNFTINIECERFQAAVDREALTKIVSNLLTNAVKFADTYVHLLLKREEGEFSIIVNNDGKVVPIEMREAIFQPFVQYKGEKEIVAGTGIGLALSRSLAELHQGKLRMDDFMDCNRFILFIPITHQTVLSIDKESEATGQVGSELIEDVSSIKVKKNKPTLLIVDDDQDMVSFLHRQLSPLYIILTAVNGLKALEVLEREYIKLVISDIMMPQMDGMELCDRLKSDINYSHIPVILLTAKATMQSKIEGLRLGADAYIEKPFSMELLKANITNLIHSRELLKLAFANSPFTSFNTVALTKADEEFLKKLDDIILANYQNPEFSMDSIAEKMNMSRSSFYRKIKGTIDLSPNDYLRVERLKKASQLLKEGLYQVNEICYMVGFSSPSYFSKCFLKQFGVLPKDFVK</sequence>
<feature type="transmembrane region" description="Helical" evidence="5">
    <location>
        <begin position="778"/>
        <end position="803"/>
    </location>
</feature>
<feature type="domain" description="HTH araC/xylS-type" evidence="6">
    <location>
        <begin position="1231"/>
        <end position="1329"/>
    </location>
</feature>
<dbReference type="EC" id="2.7.13.3" evidence="9"/>
<dbReference type="SMART" id="SM00448">
    <property type="entry name" value="REC"/>
    <property type="match status" value="1"/>
</dbReference>
<dbReference type="PROSITE" id="PS01124">
    <property type="entry name" value="HTH_ARAC_FAMILY_2"/>
    <property type="match status" value="1"/>
</dbReference>
<dbReference type="FunFam" id="1.10.287.130:FF:000045">
    <property type="entry name" value="Two-component system sensor histidine kinase/response regulator"/>
    <property type="match status" value="1"/>
</dbReference>
<name>A0A5J4SZH5_9ZZZZ</name>
<dbReference type="FunFam" id="1.10.10.60:FF:000284">
    <property type="entry name" value="Two-component system sensor histidine kinase/response regulator"/>
    <property type="match status" value="1"/>
</dbReference>